<keyword evidence="3" id="KW-1185">Reference proteome</keyword>
<dbReference type="Proteomes" id="UP000322225">
    <property type="component" value="Chromosome 1"/>
</dbReference>
<proteinExistence type="predicted"/>
<feature type="compositionally biased region" description="Polar residues" evidence="1">
    <location>
        <begin position="21"/>
        <end position="39"/>
    </location>
</feature>
<feature type="compositionally biased region" description="Polar residues" evidence="1">
    <location>
        <begin position="108"/>
        <end position="118"/>
    </location>
</feature>
<gene>
    <name evidence="2" type="ORF">CI109_100299</name>
</gene>
<dbReference type="EMBL" id="CP144051">
    <property type="protein sequence ID" value="WWD15875.1"/>
    <property type="molecule type" value="Genomic_DNA"/>
</dbReference>
<accession>A0A5M6C469</accession>
<dbReference type="KEGG" id="ksn:43587156"/>
<sequence>MDDIPTTPPPVSREHGDVSPDPTSTLESPSSSITAPSIGSVSDQSSAHSRSSSAGRAGSSLNTRPDRLTLASTRTMIRNISPHLDTRTDRHHPPTLTQSRITSSTFAATSLAPGSTPESALPPRPVQRIAPSRVTATQRTNTPISTQTSQAARSSSSTANSQLGEELRIKDQTAAALRRGMTFDAYLIMKHKEKVAKRVKEEILQAQMSAARRRGMTLEAYREMKRVEKLALGRQSQSGSGSSTTKIEQSTSGSVVIPKGVGSIDQALFWKTLQEDQELKRLLSPLNGRPLLPLTDNVKVALQSRINIIIRGMCSH</sequence>
<feature type="compositionally biased region" description="Polar residues" evidence="1">
    <location>
        <begin position="134"/>
        <end position="144"/>
    </location>
</feature>
<evidence type="ECO:0000256" key="1">
    <source>
        <dbReference type="SAM" id="MobiDB-lite"/>
    </source>
</evidence>
<feature type="compositionally biased region" description="Low complexity" evidence="1">
    <location>
        <begin position="40"/>
        <end position="60"/>
    </location>
</feature>
<feature type="region of interest" description="Disordered" evidence="1">
    <location>
        <begin position="1"/>
        <end position="102"/>
    </location>
</feature>
<feature type="region of interest" description="Disordered" evidence="1">
    <location>
        <begin position="134"/>
        <end position="164"/>
    </location>
</feature>
<feature type="region of interest" description="Disordered" evidence="1">
    <location>
        <begin position="108"/>
        <end position="127"/>
    </location>
</feature>
<feature type="compositionally biased region" description="Low complexity" evidence="1">
    <location>
        <begin position="145"/>
        <end position="162"/>
    </location>
</feature>
<feature type="region of interest" description="Disordered" evidence="1">
    <location>
        <begin position="231"/>
        <end position="251"/>
    </location>
</feature>
<feature type="compositionally biased region" description="Low complexity" evidence="1">
    <location>
        <begin position="235"/>
        <end position="245"/>
    </location>
</feature>
<dbReference type="GeneID" id="43587156"/>
<evidence type="ECO:0000313" key="2">
    <source>
        <dbReference type="EMBL" id="WWD15875.1"/>
    </source>
</evidence>
<name>A0A5M6C469_9TREE</name>
<dbReference type="AlphaFoldDB" id="A0A5M6C469"/>
<feature type="compositionally biased region" description="Pro residues" evidence="1">
    <location>
        <begin position="1"/>
        <end position="11"/>
    </location>
</feature>
<reference evidence="2" key="1">
    <citation type="submission" date="2017-08" db="EMBL/GenBank/DDBJ databases">
        <authorList>
            <person name="Cuomo C."/>
            <person name="Billmyre B."/>
            <person name="Heitman J."/>
        </authorList>
    </citation>
    <scope>NUCLEOTIDE SEQUENCE</scope>
    <source>
        <strain evidence="2">CBS 12478</strain>
    </source>
</reference>
<dbReference type="RefSeq" id="XP_031862844.1">
    <property type="nucleotide sequence ID" value="XM_032003037.1"/>
</dbReference>
<protein>
    <submittedName>
        <fullName evidence="2">Uncharacterized protein</fullName>
    </submittedName>
</protein>
<reference evidence="2" key="2">
    <citation type="submission" date="2024-01" db="EMBL/GenBank/DDBJ databases">
        <title>Comparative genomics of Cryptococcus and Kwoniella reveals pathogenesis evolution and contrasting modes of karyotype evolution via chromosome fusion or intercentromeric recombination.</title>
        <authorList>
            <person name="Coelho M.A."/>
            <person name="David-Palma M."/>
            <person name="Shea T."/>
            <person name="Bowers K."/>
            <person name="McGinley-Smith S."/>
            <person name="Mohammad A.W."/>
            <person name="Gnirke A."/>
            <person name="Yurkov A.M."/>
            <person name="Nowrousian M."/>
            <person name="Sun S."/>
            <person name="Cuomo C.A."/>
            <person name="Heitman J."/>
        </authorList>
    </citation>
    <scope>NUCLEOTIDE SEQUENCE</scope>
    <source>
        <strain evidence="2">CBS 12478</strain>
    </source>
</reference>
<evidence type="ECO:0000313" key="3">
    <source>
        <dbReference type="Proteomes" id="UP000322225"/>
    </source>
</evidence>
<organism evidence="2 3">
    <name type="scientific">Kwoniella shandongensis</name>
    <dbReference type="NCBI Taxonomy" id="1734106"/>
    <lineage>
        <taxon>Eukaryota</taxon>
        <taxon>Fungi</taxon>
        <taxon>Dikarya</taxon>
        <taxon>Basidiomycota</taxon>
        <taxon>Agaricomycotina</taxon>
        <taxon>Tremellomycetes</taxon>
        <taxon>Tremellales</taxon>
        <taxon>Cryptococcaceae</taxon>
        <taxon>Kwoniella</taxon>
    </lineage>
</organism>